<evidence type="ECO:0000313" key="10">
    <source>
        <dbReference type="Proteomes" id="UP001519343"/>
    </source>
</evidence>
<evidence type="ECO:0000256" key="4">
    <source>
        <dbReference type="ARBA" id="ARBA00022806"/>
    </source>
</evidence>
<gene>
    <name evidence="9" type="ORF">J2Z37_001778</name>
</gene>
<dbReference type="InterPro" id="IPR011604">
    <property type="entry name" value="PDDEXK-like_dom_sf"/>
</dbReference>
<dbReference type="Pfam" id="PF12705">
    <property type="entry name" value="PDDEXK_1"/>
    <property type="match status" value="1"/>
</dbReference>
<keyword evidence="7" id="KW-0234">DNA repair</keyword>
<name>A0ABS4GNZ5_9BACL</name>
<evidence type="ECO:0000256" key="1">
    <source>
        <dbReference type="ARBA" id="ARBA00022741"/>
    </source>
</evidence>
<dbReference type="EMBL" id="JAGGKT010000004">
    <property type="protein sequence ID" value="MBP1931777.1"/>
    <property type="molecule type" value="Genomic_DNA"/>
</dbReference>
<feature type="domain" description="PD-(D/E)XK endonuclease-like" evidence="8">
    <location>
        <begin position="12"/>
        <end position="244"/>
    </location>
</feature>
<evidence type="ECO:0000256" key="5">
    <source>
        <dbReference type="ARBA" id="ARBA00022840"/>
    </source>
</evidence>
<proteinExistence type="predicted"/>
<keyword evidence="2" id="KW-0227">DNA damage</keyword>
<keyword evidence="6" id="KW-0238">DNA-binding</keyword>
<evidence type="ECO:0000256" key="6">
    <source>
        <dbReference type="ARBA" id="ARBA00023125"/>
    </source>
</evidence>
<dbReference type="InterPro" id="IPR038726">
    <property type="entry name" value="PDDEXK_AddAB-type"/>
</dbReference>
<keyword evidence="3" id="KW-0378">Hydrolase</keyword>
<comment type="caution">
    <text evidence="9">The sequence shown here is derived from an EMBL/GenBank/DDBJ whole genome shotgun (WGS) entry which is preliminary data.</text>
</comment>
<evidence type="ECO:0000256" key="2">
    <source>
        <dbReference type="ARBA" id="ARBA00022763"/>
    </source>
</evidence>
<evidence type="ECO:0000256" key="3">
    <source>
        <dbReference type="ARBA" id="ARBA00022801"/>
    </source>
</evidence>
<evidence type="ECO:0000256" key="7">
    <source>
        <dbReference type="ARBA" id="ARBA00023204"/>
    </source>
</evidence>
<evidence type="ECO:0000313" key="9">
    <source>
        <dbReference type="EMBL" id="MBP1931777.1"/>
    </source>
</evidence>
<organism evidence="9 10">
    <name type="scientific">Ammoniphilus resinae</name>
    <dbReference type="NCBI Taxonomy" id="861532"/>
    <lineage>
        <taxon>Bacteria</taxon>
        <taxon>Bacillati</taxon>
        <taxon>Bacillota</taxon>
        <taxon>Bacilli</taxon>
        <taxon>Bacillales</taxon>
        <taxon>Paenibacillaceae</taxon>
        <taxon>Aneurinibacillus group</taxon>
        <taxon>Ammoniphilus</taxon>
    </lineage>
</organism>
<dbReference type="Proteomes" id="UP001519343">
    <property type="component" value="Unassembled WGS sequence"/>
</dbReference>
<dbReference type="RefSeq" id="WP_209809868.1">
    <property type="nucleotide sequence ID" value="NZ_JAGGKT010000004.1"/>
</dbReference>
<keyword evidence="1" id="KW-0547">Nucleotide-binding</keyword>
<evidence type="ECO:0000259" key="8">
    <source>
        <dbReference type="Pfam" id="PF12705"/>
    </source>
</evidence>
<keyword evidence="4" id="KW-0347">Helicase</keyword>
<protein>
    <recommendedName>
        <fullName evidence="8">PD-(D/E)XK endonuclease-like domain-containing protein</fullName>
    </recommendedName>
</protein>
<keyword evidence="5" id="KW-0067">ATP-binding</keyword>
<keyword evidence="10" id="KW-1185">Reference proteome</keyword>
<accession>A0ABS4GNZ5</accession>
<reference evidence="9 10" key="1">
    <citation type="submission" date="2021-03" db="EMBL/GenBank/DDBJ databases">
        <title>Genomic Encyclopedia of Type Strains, Phase IV (KMG-IV): sequencing the most valuable type-strain genomes for metagenomic binning, comparative biology and taxonomic classification.</title>
        <authorList>
            <person name="Goeker M."/>
        </authorList>
    </citation>
    <scope>NUCLEOTIDE SEQUENCE [LARGE SCALE GENOMIC DNA]</scope>
    <source>
        <strain evidence="9 10">DSM 24738</strain>
    </source>
</reference>
<sequence length="373" mass="42489">MSLLTMTKPVYSYSRLSMFSETCERQFYHKYIEGRPYPPNGPMTIGKIFHAAMEMVIGQGYSPEEAAFFAIHEANGLPEGERDFYITSMVKKAYARLKAFENDYSDMVSELHLTVETDAGLIQLYLDIVIDNPIEDEVLICDFKTSWYPYEAKDSKQLALYAYLFKKMRGEMVGSHFKGRLIFPRCPEDSDTEVIFTDHVLKEAKDWACNTIQEIERRDPFNINDWAMTTDRGKCEHCPYSTLCAGGMVNGLPGDGIAKNDEEAAKIGEFILIQEKALKRMKEGLKKHVKNHKNPISIKGGKWDFVAGDPSPKISIPILKQFAEDHGLDVNDVLTQDGKALKKWIEGDESGFLKAQATWTNPRNTFKFIEDQK</sequence>
<dbReference type="Gene3D" id="3.90.320.10">
    <property type="match status" value="1"/>
</dbReference>